<organism evidence="2 3">
    <name type="scientific">Fictibacillus aquaticus</name>
    <dbReference type="NCBI Taxonomy" id="2021314"/>
    <lineage>
        <taxon>Bacteria</taxon>
        <taxon>Bacillati</taxon>
        <taxon>Bacillota</taxon>
        <taxon>Bacilli</taxon>
        <taxon>Bacillales</taxon>
        <taxon>Fictibacillaceae</taxon>
        <taxon>Fictibacillus</taxon>
    </lineage>
</organism>
<dbReference type="RefSeq" id="WP_094250475.1">
    <property type="nucleotide sequence ID" value="NZ_JBHLXL010000001.1"/>
</dbReference>
<dbReference type="EMBL" id="NOII01000001">
    <property type="protein sequence ID" value="OYD58514.1"/>
    <property type="molecule type" value="Genomic_DNA"/>
</dbReference>
<evidence type="ECO:0000313" key="2">
    <source>
        <dbReference type="EMBL" id="OYD58514.1"/>
    </source>
</evidence>
<protein>
    <recommendedName>
        <fullName evidence="4">DUF2768 domain-containing protein</fullName>
    </recommendedName>
</protein>
<dbReference type="InterPro" id="IPR020076">
    <property type="entry name" value="DUF2768"/>
</dbReference>
<sequence>MSEGLLKMWVALSAIGLMFLAVFSIYFSREKLKGMIKFAVAAFAYACMITAGFLIMLVVFSGPVKG</sequence>
<reference evidence="2 3" key="1">
    <citation type="submission" date="2017-07" db="EMBL/GenBank/DDBJ databases">
        <title>Fictibacillus sp. nov. GDSW-R2A3 Genome sequencing and assembly.</title>
        <authorList>
            <person name="Mayilraj S."/>
        </authorList>
    </citation>
    <scope>NUCLEOTIDE SEQUENCE [LARGE SCALE GENOMIC DNA]</scope>
    <source>
        <strain evidence="2 3">GDSW-R2A3</strain>
    </source>
</reference>
<name>A0A235FBW2_9BACL</name>
<comment type="caution">
    <text evidence="2">The sequence shown here is derived from an EMBL/GenBank/DDBJ whole genome shotgun (WGS) entry which is preliminary data.</text>
</comment>
<gene>
    <name evidence="2" type="ORF">CGZ90_01025</name>
</gene>
<dbReference type="Pfam" id="PF10966">
    <property type="entry name" value="DUF2768"/>
    <property type="match status" value="1"/>
</dbReference>
<keyword evidence="1" id="KW-1133">Transmembrane helix</keyword>
<evidence type="ECO:0000256" key="1">
    <source>
        <dbReference type="SAM" id="Phobius"/>
    </source>
</evidence>
<accession>A0A235FBW2</accession>
<keyword evidence="3" id="KW-1185">Reference proteome</keyword>
<evidence type="ECO:0000313" key="3">
    <source>
        <dbReference type="Proteomes" id="UP000215059"/>
    </source>
</evidence>
<dbReference type="AlphaFoldDB" id="A0A235FBW2"/>
<evidence type="ECO:0008006" key="4">
    <source>
        <dbReference type="Google" id="ProtNLM"/>
    </source>
</evidence>
<dbReference type="Proteomes" id="UP000215059">
    <property type="component" value="Unassembled WGS sequence"/>
</dbReference>
<keyword evidence="1" id="KW-0812">Transmembrane</keyword>
<proteinExistence type="predicted"/>
<feature type="transmembrane region" description="Helical" evidence="1">
    <location>
        <begin position="38"/>
        <end position="60"/>
    </location>
</feature>
<keyword evidence="1" id="KW-0472">Membrane</keyword>
<feature type="transmembrane region" description="Helical" evidence="1">
    <location>
        <begin position="6"/>
        <end position="26"/>
    </location>
</feature>
<dbReference type="OrthoDB" id="2476435at2"/>